<sequence length="335" mass="38636">MKIDTLKTKMEDEQFSEDYINLCVSYARNLEEKGLPIIFDSIHLAKLIGIETKELYSYYELAQILYRTAVIPKKTGGSRKLNAPSENLKYIQKWVVENVLYRLDTSKVATGFVPQKSIIDNAKPHVGKECVINLDLKDFFPSIKYIWVYNLFKNLGYTRHLSMLFTGICTLNNELPQGAPSSPYLSNLICEKLDSRLSGLAEHIGASYTRYADDLTFSGSKDIVKYIKLIKRVITEEKFELNEKKVRVRFSYHQQMVTGLIVNDKLSVPQKTKKYLRQQIYYAKKYGVSSSLEKQGVTKSNYNGHLYGLAYFIKMVEPDSGTEFIEELKQIDWET</sequence>
<dbReference type="SUPFAM" id="SSF56672">
    <property type="entry name" value="DNA/RNA polymerases"/>
    <property type="match status" value="1"/>
</dbReference>
<evidence type="ECO:0000256" key="5">
    <source>
        <dbReference type="ARBA" id="ARBA00022842"/>
    </source>
</evidence>
<evidence type="ECO:0000256" key="3">
    <source>
        <dbReference type="ARBA" id="ARBA00022695"/>
    </source>
</evidence>
<dbReference type="PRINTS" id="PR00866">
    <property type="entry name" value="RNADNAPOLMS"/>
</dbReference>
<evidence type="ECO:0000256" key="4">
    <source>
        <dbReference type="ARBA" id="ARBA00022723"/>
    </source>
</evidence>
<keyword evidence="4" id="KW-0479">Metal-binding</keyword>
<dbReference type="PANTHER" id="PTHR34047">
    <property type="entry name" value="NUCLEAR INTRON MATURASE 1, MITOCHONDRIAL-RELATED"/>
    <property type="match status" value="1"/>
</dbReference>
<accession>A0AA94WSP6</accession>
<dbReference type="GO" id="GO:0051607">
    <property type="term" value="P:defense response to virus"/>
    <property type="evidence" value="ECO:0007669"/>
    <property type="project" value="UniProtKB-KW"/>
</dbReference>
<keyword evidence="2" id="KW-0808">Transferase</keyword>
<feature type="domain" description="Reverse transcriptase" evidence="10">
    <location>
        <begin position="52"/>
        <end position="262"/>
    </location>
</feature>
<dbReference type="InterPro" id="IPR000123">
    <property type="entry name" value="Reverse_transcriptase_msDNA"/>
</dbReference>
<keyword evidence="6 11" id="KW-0695">RNA-directed DNA polymerase</keyword>
<dbReference type="Proteomes" id="UP000323393">
    <property type="component" value="Unassembled WGS sequence"/>
</dbReference>
<evidence type="ECO:0000256" key="7">
    <source>
        <dbReference type="ARBA" id="ARBA00023118"/>
    </source>
</evidence>
<dbReference type="InterPro" id="IPR051083">
    <property type="entry name" value="GrpII_Intron_Splice-Mob/Def"/>
</dbReference>
<dbReference type="GO" id="GO:0046872">
    <property type="term" value="F:metal ion binding"/>
    <property type="evidence" value="ECO:0007669"/>
    <property type="project" value="UniProtKB-KW"/>
</dbReference>
<dbReference type="AlphaFoldDB" id="A0AA94WSP6"/>
<dbReference type="InterPro" id="IPR000477">
    <property type="entry name" value="RT_dom"/>
</dbReference>
<dbReference type="EC" id="2.7.7.49" evidence="1"/>
<organism evidence="11 12">
    <name type="scientific">Sutcliffiella horikoshii</name>
    <dbReference type="NCBI Taxonomy" id="79883"/>
    <lineage>
        <taxon>Bacteria</taxon>
        <taxon>Bacillati</taxon>
        <taxon>Bacillota</taxon>
        <taxon>Bacilli</taxon>
        <taxon>Bacillales</taxon>
        <taxon>Bacillaceae</taxon>
        <taxon>Sutcliffiella</taxon>
    </lineage>
</organism>
<dbReference type="GO" id="GO:0003964">
    <property type="term" value="F:RNA-directed DNA polymerase activity"/>
    <property type="evidence" value="ECO:0007669"/>
    <property type="project" value="UniProtKB-KW"/>
</dbReference>
<evidence type="ECO:0000256" key="1">
    <source>
        <dbReference type="ARBA" id="ARBA00012493"/>
    </source>
</evidence>
<dbReference type="NCBIfam" id="NF038233">
    <property type="entry name" value="retron_St85_RT"/>
    <property type="match status" value="1"/>
</dbReference>
<comment type="similarity">
    <text evidence="8">Belongs to the bacterial reverse transcriptase family.</text>
</comment>
<evidence type="ECO:0000256" key="9">
    <source>
        <dbReference type="ARBA" id="ARBA00048173"/>
    </source>
</evidence>
<evidence type="ECO:0000256" key="8">
    <source>
        <dbReference type="ARBA" id="ARBA00034120"/>
    </source>
</evidence>
<dbReference type="CDD" id="cd03487">
    <property type="entry name" value="RT_Bac_retron_II"/>
    <property type="match status" value="1"/>
</dbReference>
<dbReference type="RefSeq" id="WP_148964564.1">
    <property type="nucleotide sequence ID" value="NZ_VTEU01000001.1"/>
</dbReference>
<keyword evidence="3" id="KW-0548">Nucleotidyltransferase</keyword>
<protein>
    <recommendedName>
        <fullName evidence="1">RNA-directed DNA polymerase</fullName>
        <ecNumber evidence="1">2.7.7.49</ecNumber>
    </recommendedName>
</protein>
<proteinExistence type="inferred from homology"/>
<dbReference type="EMBL" id="VTEU01000001">
    <property type="protein sequence ID" value="TYS60752.1"/>
    <property type="molecule type" value="Genomic_DNA"/>
</dbReference>
<evidence type="ECO:0000259" key="10">
    <source>
        <dbReference type="PROSITE" id="PS50878"/>
    </source>
</evidence>
<keyword evidence="5" id="KW-0460">Magnesium</keyword>
<evidence type="ECO:0000313" key="11">
    <source>
        <dbReference type="EMBL" id="TYS60752.1"/>
    </source>
</evidence>
<dbReference type="GO" id="GO:0003723">
    <property type="term" value="F:RNA binding"/>
    <property type="evidence" value="ECO:0007669"/>
    <property type="project" value="InterPro"/>
</dbReference>
<comment type="catalytic activity">
    <reaction evidence="9">
        <text>DNA(n) + a 2'-deoxyribonucleoside 5'-triphosphate = DNA(n+1) + diphosphate</text>
        <dbReference type="Rhea" id="RHEA:22508"/>
        <dbReference type="Rhea" id="RHEA-COMP:17339"/>
        <dbReference type="Rhea" id="RHEA-COMP:17340"/>
        <dbReference type="ChEBI" id="CHEBI:33019"/>
        <dbReference type="ChEBI" id="CHEBI:61560"/>
        <dbReference type="ChEBI" id="CHEBI:173112"/>
        <dbReference type="EC" id="2.7.7.49"/>
    </reaction>
</comment>
<evidence type="ECO:0000256" key="2">
    <source>
        <dbReference type="ARBA" id="ARBA00022679"/>
    </source>
</evidence>
<dbReference type="PROSITE" id="PS50878">
    <property type="entry name" value="RT_POL"/>
    <property type="match status" value="1"/>
</dbReference>
<dbReference type="PANTHER" id="PTHR34047:SF7">
    <property type="entry name" value="RNA-DIRECTED DNA POLYMERASE"/>
    <property type="match status" value="1"/>
</dbReference>
<dbReference type="InterPro" id="IPR043502">
    <property type="entry name" value="DNA/RNA_pol_sf"/>
</dbReference>
<name>A0AA94WSP6_9BACI</name>
<gene>
    <name evidence="11" type="ORF">FZC74_00160</name>
</gene>
<keyword evidence="7" id="KW-0051">Antiviral defense</keyword>
<evidence type="ECO:0000256" key="6">
    <source>
        <dbReference type="ARBA" id="ARBA00022918"/>
    </source>
</evidence>
<comment type="caution">
    <text evidence="11">The sequence shown here is derived from an EMBL/GenBank/DDBJ whole genome shotgun (WGS) entry which is preliminary data.</text>
</comment>
<evidence type="ECO:0000313" key="12">
    <source>
        <dbReference type="Proteomes" id="UP000323393"/>
    </source>
</evidence>
<dbReference type="Pfam" id="PF00078">
    <property type="entry name" value="RVT_1"/>
    <property type="match status" value="1"/>
</dbReference>
<reference evidence="11 12" key="1">
    <citation type="submission" date="2019-08" db="EMBL/GenBank/DDBJ databases">
        <title>Bacillus genomes from the desert of Cuatro Cienegas, Coahuila.</title>
        <authorList>
            <person name="Olmedo-Alvarez G."/>
        </authorList>
    </citation>
    <scope>NUCLEOTIDE SEQUENCE [LARGE SCALE GENOMIC DNA]</scope>
    <source>
        <strain evidence="11 12">CH88_3T</strain>
    </source>
</reference>